<keyword evidence="4 8" id="KW-0418">Kinase</keyword>
<evidence type="ECO:0000256" key="4">
    <source>
        <dbReference type="ARBA" id="ARBA00022777"/>
    </source>
</evidence>
<reference evidence="9" key="1">
    <citation type="journal article" date="2024" name="IScience">
        <title>Strigolactones Initiate the Formation of Haustorium-like Structures in Castilleja.</title>
        <authorList>
            <person name="Buerger M."/>
            <person name="Peterson D."/>
            <person name="Chory J."/>
        </authorList>
    </citation>
    <scope>NUCLEOTIDE SEQUENCE [LARGE SCALE GENOMIC DNA]</scope>
</reference>
<evidence type="ECO:0000313" key="9">
    <source>
        <dbReference type="Proteomes" id="UP001632038"/>
    </source>
</evidence>
<keyword evidence="1" id="KW-0723">Serine/threonine-protein kinase</keyword>
<dbReference type="GO" id="GO:0004674">
    <property type="term" value="F:protein serine/threonine kinase activity"/>
    <property type="evidence" value="ECO:0007669"/>
    <property type="project" value="UniProtKB-KW"/>
</dbReference>
<dbReference type="FunFam" id="3.30.200.20:FF:000627">
    <property type="entry name" value="Non-specific serine/threonine protein kinase"/>
    <property type="match status" value="1"/>
</dbReference>
<keyword evidence="3 6" id="KW-0547">Nucleotide-binding</keyword>
<gene>
    <name evidence="8" type="primary">CIPK7_2</name>
    <name evidence="8" type="ORF">CASFOL_017331</name>
</gene>
<evidence type="ECO:0000256" key="6">
    <source>
        <dbReference type="PROSITE-ProRule" id="PRU10141"/>
    </source>
</evidence>
<dbReference type="PROSITE" id="PS50011">
    <property type="entry name" value="PROTEIN_KINASE_DOM"/>
    <property type="match status" value="1"/>
</dbReference>
<evidence type="ECO:0000313" key="8">
    <source>
        <dbReference type="EMBL" id="KAL3639424.1"/>
    </source>
</evidence>
<dbReference type="PANTHER" id="PTHR43895">
    <property type="entry name" value="CALCIUM/CALMODULIN-DEPENDENT PROTEIN KINASE KINASE-RELATED"/>
    <property type="match status" value="1"/>
</dbReference>
<name>A0ABD3DE41_9LAMI</name>
<evidence type="ECO:0000256" key="3">
    <source>
        <dbReference type="ARBA" id="ARBA00022741"/>
    </source>
</evidence>
<keyword evidence="9" id="KW-1185">Reference proteome</keyword>
<sequence length="174" mass="19549">MGPTNPPTPPPASPAGSGSILLDKYQLGRLLGRGSFAKVYLARPLDNDSAAEVAIKVIDKAATISAAMEPRIISEVYSMRRLHHHPNILKLHEVMATKSKIYLVMELAHGGELLAKLNRHCHHRFSESTSRRYFQQVVSALRFCHQNGVFHRDIKPQNCRKYGVNSFVSYFLIQ</sequence>
<feature type="domain" description="Protein kinase" evidence="7">
    <location>
        <begin position="25"/>
        <end position="174"/>
    </location>
</feature>
<keyword evidence="5 6" id="KW-0067">ATP-binding</keyword>
<evidence type="ECO:0000256" key="5">
    <source>
        <dbReference type="ARBA" id="ARBA00022840"/>
    </source>
</evidence>
<evidence type="ECO:0000256" key="2">
    <source>
        <dbReference type="ARBA" id="ARBA00022679"/>
    </source>
</evidence>
<dbReference type="SUPFAM" id="SSF56112">
    <property type="entry name" value="Protein kinase-like (PK-like)"/>
    <property type="match status" value="1"/>
</dbReference>
<accession>A0ABD3DE41</accession>
<feature type="binding site" evidence="6">
    <location>
        <position position="56"/>
    </location>
    <ligand>
        <name>ATP</name>
        <dbReference type="ChEBI" id="CHEBI:30616"/>
    </ligand>
</feature>
<dbReference type="InterPro" id="IPR000719">
    <property type="entry name" value="Prot_kinase_dom"/>
</dbReference>
<proteinExistence type="predicted"/>
<comment type="caution">
    <text evidence="8">The sequence shown here is derived from an EMBL/GenBank/DDBJ whole genome shotgun (WGS) entry which is preliminary data.</text>
</comment>
<dbReference type="InterPro" id="IPR011009">
    <property type="entry name" value="Kinase-like_dom_sf"/>
</dbReference>
<dbReference type="PANTHER" id="PTHR43895:SF33">
    <property type="entry name" value="PROTEIN KINASE DOMAIN-CONTAINING PROTEIN"/>
    <property type="match status" value="1"/>
</dbReference>
<dbReference type="EMBL" id="JAVIJP010000018">
    <property type="protein sequence ID" value="KAL3639424.1"/>
    <property type="molecule type" value="Genomic_DNA"/>
</dbReference>
<dbReference type="Gene3D" id="1.10.510.10">
    <property type="entry name" value="Transferase(Phosphotransferase) domain 1"/>
    <property type="match status" value="1"/>
</dbReference>
<dbReference type="EC" id="2.7.11.1" evidence="8"/>
<dbReference type="AlphaFoldDB" id="A0ABD3DE41"/>
<evidence type="ECO:0000256" key="1">
    <source>
        <dbReference type="ARBA" id="ARBA00022527"/>
    </source>
</evidence>
<keyword evidence="2 8" id="KW-0808">Transferase</keyword>
<organism evidence="8 9">
    <name type="scientific">Castilleja foliolosa</name>
    <dbReference type="NCBI Taxonomy" id="1961234"/>
    <lineage>
        <taxon>Eukaryota</taxon>
        <taxon>Viridiplantae</taxon>
        <taxon>Streptophyta</taxon>
        <taxon>Embryophyta</taxon>
        <taxon>Tracheophyta</taxon>
        <taxon>Spermatophyta</taxon>
        <taxon>Magnoliopsida</taxon>
        <taxon>eudicotyledons</taxon>
        <taxon>Gunneridae</taxon>
        <taxon>Pentapetalae</taxon>
        <taxon>asterids</taxon>
        <taxon>lamiids</taxon>
        <taxon>Lamiales</taxon>
        <taxon>Orobanchaceae</taxon>
        <taxon>Pedicularideae</taxon>
        <taxon>Castillejinae</taxon>
        <taxon>Castilleja</taxon>
    </lineage>
</organism>
<dbReference type="InterPro" id="IPR017441">
    <property type="entry name" value="Protein_kinase_ATP_BS"/>
</dbReference>
<dbReference type="SMART" id="SM00220">
    <property type="entry name" value="S_TKc"/>
    <property type="match status" value="1"/>
</dbReference>
<dbReference type="PROSITE" id="PS00107">
    <property type="entry name" value="PROTEIN_KINASE_ATP"/>
    <property type="match status" value="1"/>
</dbReference>
<dbReference type="Proteomes" id="UP001632038">
    <property type="component" value="Unassembled WGS sequence"/>
</dbReference>
<evidence type="ECO:0000259" key="7">
    <source>
        <dbReference type="PROSITE" id="PS50011"/>
    </source>
</evidence>
<dbReference type="GO" id="GO:0005524">
    <property type="term" value="F:ATP binding"/>
    <property type="evidence" value="ECO:0007669"/>
    <property type="project" value="UniProtKB-UniRule"/>
</dbReference>
<dbReference type="Pfam" id="PF00069">
    <property type="entry name" value="Pkinase"/>
    <property type="match status" value="1"/>
</dbReference>
<protein>
    <submittedName>
        <fullName evidence="8">CBL-interacting serine/threonine-protein kinase 7</fullName>
        <ecNumber evidence="8">2.7.11.1</ecNumber>
    </submittedName>
</protein>